<reference evidence="6 7" key="1">
    <citation type="submission" date="2022-08" db="EMBL/GenBank/DDBJ databases">
        <title>Proteogenomics of the novel Dehalobacterium formicoaceticum strain EZ94 highlights a key role of methyltransferases during anaerobic dichloromethane degradation.</title>
        <authorList>
            <person name="Wasmund K."/>
        </authorList>
    </citation>
    <scope>NUCLEOTIDE SEQUENCE [LARGE SCALE GENOMIC DNA]</scope>
    <source>
        <strain evidence="6 7">EZ94</strain>
    </source>
</reference>
<feature type="transmembrane region" description="Helical" evidence="4">
    <location>
        <begin position="76"/>
        <end position="97"/>
    </location>
</feature>
<keyword evidence="4" id="KW-0812">Transmembrane</keyword>
<protein>
    <recommendedName>
        <fullName evidence="2">Anti-sigma-W factor RsiW</fullName>
    </recommendedName>
</protein>
<dbReference type="Proteomes" id="UP001524944">
    <property type="component" value="Unassembled WGS sequence"/>
</dbReference>
<comment type="similarity">
    <text evidence="1">Belongs to the zinc-associated anti-sigma factor (ZAS) superfamily. Anti-sigma-W factor family.</text>
</comment>
<keyword evidence="4" id="KW-0472">Membrane</keyword>
<dbReference type="EMBL" id="JANPWE010000007">
    <property type="protein sequence ID" value="MCR6546425.1"/>
    <property type="molecule type" value="Genomic_DNA"/>
</dbReference>
<evidence type="ECO:0000313" key="6">
    <source>
        <dbReference type="EMBL" id="MCR6546425.1"/>
    </source>
</evidence>
<dbReference type="Pfam" id="PF13490">
    <property type="entry name" value="zf-HC2"/>
    <property type="match status" value="1"/>
</dbReference>
<gene>
    <name evidence="6" type="ORF">NVS47_13040</name>
</gene>
<keyword evidence="7" id="KW-1185">Reference proteome</keyword>
<sequence length="538" mass="59603">MSKECNLVRELFPLYAEQLVSAETAAYIEDHLAGCPACTREWEGLNRPLPDPLPQENRTSHQGFERKLFTKLKKTMVIAALLIVMGGTGIAGASYLAGKNIGMDDPVYRFAQELDLFTEINATKTVDDIQITVNKGLFDSTRSVIFLQFSDSSQSFPQVTLADDQGNQYDEKSGKGWENKYFMLEFEPLKPEAQAVNLSLALGEAGEETKARTEYTFPVDVVKTAQYTRIIYPNQEKTVASLRISLEKVILGVSESEVRLKLDWPTDYSVAGIGVGRGEAYFPTSIVKAPDTPPPPGEALPPPGGLMSGYASASGINYSSDGPPENRPALYDLTKRSEVEVENGEYRTTQFPCQVEATLKFAPVSQETEELEVLLPPIYLYQKVAEDNELLLDFRENGGSSINDKDNKDNKGNMGNIDNKDNEDNMGDNGKKEINLSKSMAYPEGEIILEKAWRENDTVSISYRLSSASAPGAVLPHFELKSNQGMKLGEARFDRENPNLLIFSLYEPGSEEMILSLDSIGNLLPREKFTLDFGDSKE</sequence>
<evidence type="ECO:0000256" key="2">
    <source>
        <dbReference type="ARBA" id="ARBA00024438"/>
    </source>
</evidence>
<evidence type="ECO:0000256" key="1">
    <source>
        <dbReference type="ARBA" id="ARBA00024353"/>
    </source>
</evidence>
<feature type="domain" description="Putative zinc-finger" evidence="5">
    <location>
        <begin position="5"/>
        <end position="38"/>
    </location>
</feature>
<accession>A0ABT1Y6B3</accession>
<evidence type="ECO:0000259" key="5">
    <source>
        <dbReference type="Pfam" id="PF13490"/>
    </source>
</evidence>
<dbReference type="RefSeq" id="WP_257913862.1">
    <property type="nucleotide sequence ID" value="NZ_JANPWE010000007.1"/>
</dbReference>
<evidence type="ECO:0000313" key="7">
    <source>
        <dbReference type="Proteomes" id="UP001524944"/>
    </source>
</evidence>
<name>A0ABT1Y6B3_9FIRM</name>
<dbReference type="InterPro" id="IPR041916">
    <property type="entry name" value="Anti_sigma_zinc_sf"/>
</dbReference>
<dbReference type="InterPro" id="IPR027383">
    <property type="entry name" value="Znf_put"/>
</dbReference>
<keyword evidence="4" id="KW-1133">Transmembrane helix</keyword>
<evidence type="ECO:0000256" key="3">
    <source>
        <dbReference type="SAM" id="MobiDB-lite"/>
    </source>
</evidence>
<feature type="region of interest" description="Disordered" evidence="3">
    <location>
        <begin position="398"/>
        <end position="429"/>
    </location>
</feature>
<proteinExistence type="inferred from homology"/>
<evidence type="ECO:0000256" key="4">
    <source>
        <dbReference type="SAM" id="Phobius"/>
    </source>
</evidence>
<organism evidence="6 7">
    <name type="scientific">Dehalobacterium formicoaceticum</name>
    <dbReference type="NCBI Taxonomy" id="51515"/>
    <lineage>
        <taxon>Bacteria</taxon>
        <taxon>Bacillati</taxon>
        <taxon>Bacillota</taxon>
        <taxon>Clostridia</taxon>
        <taxon>Eubacteriales</taxon>
        <taxon>Peptococcaceae</taxon>
        <taxon>Dehalobacterium</taxon>
    </lineage>
</organism>
<comment type="caution">
    <text evidence="6">The sequence shown here is derived from an EMBL/GenBank/DDBJ whole genome shotgun (WGS) entry which is preliminary data.</text>
</comment>
<feature type="compositionally biased region" description="Basic and acidic residues" evidence="3">
    <location>
        <begin position="418"/>
        <end position="429"/>
    </location>
</feature>
<dbReference type="Gene3D" id="1.10.10.1320">
    <property type="entry name" value="Anti-sigma factor, zinc-finger domain"/>
    <property type="match status" value="1"/>
</dbReference>